<dbReference type="PANTHER" id="PTHR37450">
    <property type="entry name" value="CIPC PROTEIN"/>
    <property type="match status" value="1"/>
</dbReference>
<dbReference type="AlphaFoldDB" id="A0AAD4I362"/>
<evidence type="ECO:0000313" key="2">
    <source>
        <dbReference type="EMBL" id="KAG7291975.1"/>
    </source>
</evidence>
<protein>
    <recommendedName>
        <fullName evidence="4">CipC-like antibiotic response protein</fullName>
    </recommendedName>
</protein>
<accession>A0AAD4I362</accession>
<evidence type="ECO:0000256" key="1">
    <source>
        <dbReference type="SAM" id="MobiDB-lite"/>
    </source>
</evidence>
<evidence type="ECO:0000313" key="3">
    <source>
        <dbReference type="Proteomes" id="UP001197093"/>
    </source>
</evidence>
<gene>
    <name evidence="2" type="ORF">NEMBOFW57_002004</name>
</gene>
<keyword evidence="3" id="KW-1185">Reference proteome</keyword>
<comment type="caution">
    <text evidence="2">The sequence shown here is derived from an EMBL/GenBank/DDBJ whole genome shotgun (WGS) entry which is preliminary data.</text>
</comment>
<reference evidence="2" key="1">
    <citation type="submission" date="2023-02" db="EMBL/GenBank/DDBJ databases">
        <authorList>
            <person name="Palmer J.M."/>
        </authorList>
    </citation>
    <scope>NUCLEOTIDE SEQUENCE</scope>
    <source>
        <strain evidence="2">FW57</strain>
    </source>
</reference>
<dbReference type="Proteomes" id="UP001197093">
    <property type="component" value="Unassembled WGS sequence"/>
</dbReference>
<proteinExistence type="predicted"/>
<feature type="region of interest" description="Disordered" evidence="1">
    <location>
        <begin position="1"/>
        <end position="20"/>
    </location>
</feature>
<name>A0AAD4I362_9PEZI</name>
<dbReference type="PANTHER" id="PTHR37450:SF1">
    <property type="entry name" value="CIPC PROTEIN"/>
    <property type="match status" value="1"/>
</dbReference>
<dbReference type="Pfam" id="PF12585">
    <property type="entry name" value="DUF3759"/>
    <property type="match status" value="1"/>
</dbReference>
<sequence>MFGFGEAKEARDELYDGEPHESKLSHEFIGSAAAFEGMRLWEQNQRREGNVVDHGTAKELLAAAVGFEVDKLVETKGLDFVDREQAKRHARKQAERMYDEHYGDQDRYDPNQYGESEHFRGYY</sequence>
<organism evidence="2 3">
    <name type="scientific">Staphylotrichum longicolle</name>
    <dbReference type="NCBI Taxonomy" id="669026"/>
    <lineage>
        <taxon>Eukaryota</taxon>
        <taxon>Fungi</taxon>
        <taxon>Dikarya</taxon>
        <taxon>Ascomycota</taxon>
        <taxon>Pezizomycotina</taxon>
        <taxon>Sordariomycetes</taxon>
        <taxon>Sordariomycetidae</taxon>
        <taxon>Sordariales</taxon>
        <taxon>Chaetomiaceae</taxon>
        <taxon>Staphylotrichum</taxon>
    </lineage>
</organism>
<dbReference type="InterPro" id="IPR022234">
    <property type="entry name" value="DUF3759"/>
</dbReference>
<dbReference type="EMBL" id="JAHCVI010000001">
    <property type="protein sequence ID" value="KAG7291975.1"/>
    <property type="molecule type" value="Genomic_DNA"/>
</dbReference>
<evidence type="ECO:0008006" key="4">
    <source>
        <dbReference type="Google" id="ProtNLM"/>
    </source>
</evidence>
<feature type="region of interest" description="Disordered" evidence="1">
    <location>
        <begin position="91"/>
        <end position="123"/>
    </location>
</feature>